<keyword evidence="5" id="KW-0326">Glycosidase</keyword>
<feature type="region of interest" description="Disordered" evidence="8">
    <location>
        <begin position="543"/>
        <end position="568"/>
    </location>
</feature>
<keyword evidence="6" id="KW-0624">Polysaccharide degradation</keyword>
<evidence type="ECO:0000256" key="8">
    <source>
        <dbReference type="SAM" id="MobiDB-lite"/>
    </source>
</evidence>
<protein>
    <submittedName>
        <fullName evidence="11">S-layer homology domain-containing protein</fullName>
    </submittedName>
</protein>
<evidence type="ECO:0000313" key="12">
    <source>
        <dbReference type="Proteomes" id="UP000824165"/>
    </source>
</evidence>
<comment type="caution">
    <text evidence="11">The sequence shown here is derived from an EMBL/GenBank/DDBJ whole genome shotgun (WGS) entry which is preliminary data.</text>
</comment>
<feature type="domain" description="SLH" evidence="10">
    <location>
        <begin position="485"/>
        <end position="549"/>
    </location>
</feature>
<evidence type="ECO:0000256" key="4">
    <source>
        <dbReference type="ARBA" id="ARBA00023277"/>
    </source>
</evidence>
<dbReference type="Gene3D" id="2.130.10.10">
    <property type="entry name" value="YVTN repeat-like/Quinoprotein amine dehydrogenase"/>
    <property type="match status" value="4"/>
</dbReference>
<evidence type="ECO:0000256" key="9">
    <source>
        <dbReference type="SAM" id="SignalP"/>
    </source>
</evidence>
<dbReference type="InterPro" id="IPR002860">
    <property type="entry name" value="BNR_rpt"/>
</dbReference>
<dbReference type="Pfam" id="PF00395">
    <property type="entry name" value="SLH"/>
    <property type="match status" value="1"/>
</dbReference>
<feature type="chain" id="PRO_5038931839" evidence="9">
    <location>
        <begin position="33"/>
        <end position="1329"/>
    </location>
</feature>
<dbReference type="SUPFAM" id="SSF110296">
    <property type="entry name" value="Oligoxyloglucan reducing end-specific cellobiohydrolase"/>
    <property type="match status" value="2"/>
</dbReference>
<reference evidence="11" key="2">
    <citation type="journal article" date="2021" name="PeerJ">
        <title>Extensive microbial diversity within the chicken gut microbiome revealed by metagenomics and culture.</title>
        <authorList>
            <person name="Gilroy R."/>
            <person name="Ravi A."/>
            <person name="Getino M."/>
            <person name="Pursley I."/>
            <person name="Horton D.L."/>
            <person name="Alikhan N.F."/>
            <person name="Baker D."/>
            <person name="Gharbi K."/>
            <person name="Hall N."/>
            <person name="Watson M."/>
            <person name="Adriaenssens E.M."/>
            <person name="Foster-Nyarko E."/>
            <person name="Jarju S."/>
            <person name="Secka A."/>
            <person name="Antonio M."/>
            <person name="Oren A."/>
            <person name="Chaudhuri R.R."/>
            <person name="La Ragione R."/>
            <person name="Hildebrand F."/>
            <person name="Pallen M.J."/>
        </authorList>
    </citation>
    <scope>NUCLEOTIDE SEQUENCE</scope>
    <source>
        <strain evidence="11">CHK181-108</strain>
    </source>
</reference>
<dbReference type="GO" id="GO:0000272">
    <property type="term" value="P:polysaccharide catabolic process"/>
    <property type="evidence" value="ECO:0007669"/>
    <property type="project" value="UniProtKB-KW"/>
</dbReference>
<proteinExistence type="inferred from homology"/>
<dbReference type="InterPro" id="IPR052025">
    <property type="entry name" value="Xyloglucanase_GH74"/>
</dbReference>
<evidence type="ECO:0000256" key="3">
    <source>
        <dbReference type="ARBA" id="ARBA00022801"/>
    </source>
</evidence>
<dbReference type="GO" id="GO:0010411">
    <property type="term" value="P:xyloglucan metabolic process"/>
    <property type="evidence" value="ECO:0007669"/>
    <property type="project" value="TreeGrafter"/>
</dbReference>
<evidence type="ECO:0000256" key="6">
    <source>
        <dbReference type="ARBA" id="ARBA00023326"/>
    </source>
</evidence>
<keyword evidence="2" id="KW-0677">Repeat</keyword>
<reference evidence="11" key="1">
    <citation type="submission" date="2020-10" db="EMBL/GenBank/DDBJ databases">
        <authorList>
            <person name="Gilroy R."/>
        </authorList>
    </citation>
    <scope>NUCLEOTIDE SEQUENCE</scope>
    <source>
        <strain evidence="11">CHK181-108</strain>
    </source>
</reference>
<evidence type="ECO:0000256" key="1">
    <source>
        <dbReference type="ARBA" id="ARBA00022729"/>
    </source>
</evidence>
<dbReference type="PANTHER" id="PTHR43739">
    <property type="entry name" value="XYLOGLUCANASE (EUROFUNG)"/>
    <property type="match status" value="1"/>
</dbReference>
<dbReference type="InterPro" id="IPR015943">
    <property type="entry name" value="WD40/YVTN_repeat-like_dom_sf"/>
</dbReference>
<keyword evidence="1 9" id="KW-0732">Signal</keyword>
<dbReference type="PROSITE" id="PS51272">
    <property type="entry name" value="SLH"/>
    <property type="match status" value="1"/>
</dbReference>
<evidence type="ECO:0000259" key="10">
    <source>
        <dbReference type="PROSITE" id="PS51272"/>
    </source>
</evidence>
<keyword evidence="4" id="KW-0119">Carbohydrate metabolism</keyword>
<dbReference type="InterPro" id="IPR001119">
    <property type="entry name" value="SLH_dom"/>
</dbReference>
<feature type="signal peptide" evidence="9">
    <location>
        <begin position="1"/>
        <end position="32"/>
    </location>
</feature>
<dbReference type="PANTHER" id="PTHR43739:SF2">
    <property type="entry name" value="OLIGOXYLOGLUCAN-REDUCING END-SPECIFIC XYLOGLUCANASE-RELATED"/>
    <property type="match status" value="1"/>
</dbReference>
<evidence type="ECO:0000256" key="5">
    <source>
        <dbReference type="ARBA" id="ARBA00023295"/>
    </source>
</evidence>
<evidence type="ECO:0000256" key="7">
    <source>
        <dbReference type="ARBA" id="ARBA00037986"/>
    </source>
</evidence>
<dbReference type="EMBL" id="DVLU01000038">
    <property type="protein sequence ID" value="HIT85072.1"/>
    <property type="molecule type" value="Genomic_DNA"/>
</dbReference>
<dbReference type="Pfam" id="PF02012">
    <property type="entry name" value="BNR"/>
    <property type="match status" value="1"/>
</dbReference>
<organism evidence="11 12">
    <name type="scientific">Candidatus Ornithomonoglobus intestinigallinarum</name>
    <dbReference type="NCBI Taxonomy" id="2840894"/>
    <lineage>
        <taxon>Bacteria</taxon>
        <taxon>Bacillati</taxon>
        <taxon>Bacillota</taxon>
        <taxon>Clostridia</taxon>
        <taxon>Candidatus Ornithomonoglobus</taxon>
    </lineage>
</organism>
<comment type="similarity">
    <text evidence="7">Belongs to the glycosyl hydrolase 74 family.</text>
</comment>
<evidence type="ECO:0000256" key="2">
    <source>
        <dbReference type="ARBA" id="ARBA00022737"/>
    </source>
</evidence>
<gene>
    <name evidence="11" type="ORF">IAA60_04085</name>
</gene>
<dbReference type="GO" id="GO:0016798">
    <property type="term" value="F:hydrolase activity, acting on glycosyl bonds"/>
    <property type="evidence" value="ECO:0007669"/>
    <property type="project" value="UniProtKB-KW"/>
</dbReference>
<dbReference type="Proteomes" id="UP000824165">
    <property type="component" value="Unassembled WGS sequence"/>
</dbReference>
<name>A0A9D1H1W3_9FIRM</name>
<evidence type="ECO:0000313" key="11">
    <source>
        <dbReference type="EMBL" id="HIT85072.1"/>
    </source>
</evidence>
<sequence length="1329" mass="146997">MKNIFKKAVSSAAAAALILSAGVLPVPAGAEADGEINVLNPENSEFTILTSEGSYDGAEALDENIITTATTKEYNGVPIFDIDGNEGDDYIILMTLEINDKVPMKRFKWNYEYGTKYADNTFYSNGGAAYMNEAVIPWPEGVDIYVSDTGDDGSWTKVYSCGSLEDKLLTEKRPETLWDHSDGLRTYYDLEFDTKVAAKYMRLAIKDVQPWLGPINIPEIKLFADEDDIPQDYKKININAPDCIDAKLVCENAIGDTYGKTGEKITFKAVPDEVSQINYVKLDGENIELNGDGEYSFTMPDKDVDIEIGGGISDYENVPFKLVSASVAGGSFVESDTVPVITFEFNRNAAQLDKTDILVDGEENTGLVQHAFVDAIDKNKVHVAMFGDKLEQGKKYTVSIKELTSAAGIPLEGWAEMSFTTSDDYVVHTEKLVGFVQGYEDGSFRPDNDVTVNEALIMAGRIKEDADFSAVEASDDPASRSDVAEIIYIMMNGGRLDAKQDMFDALVSGGIITGYEDGTYHPEANVTRAEAVTLFNRASDSMKGAEASGEAAKETDGTEETISDTGFYDVPPEHWAAADIYKAARPDVNTSYDWTENIPEVEYDVYNEKNSVWESVPCVSQKQLDMGISGGEGGQWLQAIECDTEDGQLLFAGVDIGSMIRSTDGGKTWERNYRGFVPKGCVDFEIDPNNKNRVLAIGSLGDIPGNGIYMSEDMGTTWKQVLSYQFNGQRDTRKQLAWDKSSYDEETGGSRIGYWSSMYRIVANNESDNSEWTQPFSDVKGGLYKTEDGGKTWFCVNEAMSDSVVEVNPNDGTVYVGNESGFFRSTDGGVTFDNIITGEPIYGLDVINTRPNNVYINDSRGVMISEDGGKTFTRVEAAGFPVYEDLSDVRNIVRDLAVSPANPDYMLVDARDYINYNNKRYFSHDGGKTWEESRYDTSKDFFFCQNRQHPFAWHPTDENKVWSMGGDWIASSSDGGETFSWDANGYCGTPPGGRVVFNPYNTDYIFGGAQDLLGIFSKDYGHSWIPIEPENGGGFGCSYGSLAMDDNLFVAAIADGWYTERTLKVSRDGGKTWDGDLPLKHGTERRATSFWISPTDPNTAFAGEYMTHDRCDTWEEMQGCLFVLAVNYYHNKELYGLRHNGYDEIIVVSYDNGYTWYPFSETYLDDARALDLTASEFSSGIGPHMWDLKYDGINDILYYMPGNVNTGVTIVRVENNVHTNLGANLIPETVGGYRYMHVMALDPRYPDILYVGTYGCGNTQTMTAIQRSCDRGDTFQVISSMGDPNSIVTDGPAAGSGAETLVVHPVTGDVWLWSVAEGMWKFPAPYENK</sequence>
<keyword evidence="3" id="KW-0378">Hydrolase</keyword>
<accession>A0A9D1H1W3</accession>
<dbReference type="CDD" id="cd15482">
    <property type="entry name" value="Sialidase_non-viral"/>
    <property type="match status" value="2"/>
</dbReference>